<feature type="region of interest" description="Disordered" evidence="1">
    <location>
        <begin position="103"/>
        <end position="140"/>
    </location>
</feature>
<evidence type="ECO:0000313" key="2">
    <source>
        <dbReference type="EMBL" id="KAJ3555168.1"/>
    </source>
</evidence>
<sequence>MTLRTDTVGSSFSSVTTRPNRESTLSVIATTGPRTAVASHTDTTESRTSRQHVRSTTSRLSPQPPRTETAEDGDFNVLPLKDDDHALAAVPSPEPQEDLALKALNGNETTGPNKIHPDNSLMPTPARSFSSAVTTAGSRR</sequence>
<dbReference type="EMBL" id="JANIEX010001712">
    <property type="protein sequence ID" value="KAJ3555168.1"/>
    <property type="molecule type" value="Genomic_DNA"/>
</dbReference>
<evidence type="ECO:0000313" key="3">
    <source>
        <dbReference type="Proteomes" id="UP001213000"/>
    </source>
</evidence>
<accession>A0AAD5VFE5</accession>
<reference evidence="2" key="1">
    <citation type="submission" date="2022-07" db="EMBL/GenBank/DDBJ databases">
        <title>Genome Sequence of Leucocoprinus birnbaumii.</title>
        <authorList>
            <person name="Buettner E."/>
        </authorList>
    </citation>
    <scope>NUCLEOTIDE SEQUENCE</scope>
    <source>
        <strain evidence="2">VT141</strain>
    </source>
</reference>
<dbReference type="Proteomes" id="UP001213000">
    <property type="component" value="Unassembled WGS sequence"/>
</dbReference>
<feature type="compositionally biased region" description="Polar residues" evidence="1">
    <location>
        <begin position="127"/>
        <end position="140"/>
    </location>
</feature>
<protein>
    <submittedName>
        <fullName evidence="2">Uncharacterized protein</fullName>
    </submittedName>
</protein>
<evidence type="ECO:0000256" key="1">
    <source>
        <dbReference type="SAM" id="MobiDB-lite"/>
    </source>
</evidence>
<keyword evidence="3" id="KW-1185">Reference proteome</keyword>
<feature type="region of interest" description="Disordered" evidence="1">
    <location>
        <begin position="1"/>
        <end position="77"/>
    </location>
</feature>
<organism evidence="2 3">
    <name type="scientific">Leucocoprinus birnbaumii</name>
    <dbReference type="NCBI Taxonomy" id="56174"/>
    <lineage>
        <taxon>Eukaryota</taxon>
        <taxon>Fungi</taxon>
        <taxon>Dikarya</taxon>
        <taxon>Basidiomycota</taxon>
        <taxon>Agaricomycotina</taxon>
        <taxon>Agaricomycetes</taxon>
        <taxon>Agaricomycetidae</taxon>
        <taxon>Agaricales</taxon>
        <taxon>Agaricineae</taxon>
        <taxon>Agaricaceae</taxon>
        <taxon>Leucocoprinus</taxon>
    </lineage>
</organism>
<feature type="compositionally biased region" description="Polar residues" evidence="1">
    <location>
        <begin position="1"/>
        <end position="41"/>
    </location>
</feature>
<comment type="caution">
    <text evidence="2">The sequence shown here is derived from an EMBL/GenBank/DDBJ whole genome shotgun (WGS) entry which is preliminary data.</text>
</comment>
<name>A0AAD5VFE5_9AGAR</name>
<dbReference type="AlphaFoldDB" id="A0AAD5VFE5"/>
<gene>
    <name evidence="2" type="ORF">NP233_g12271</name>
</gene>
<proteinExistence type="predicted"/>